<dbReference type="EMBL" id="BMAV01022168">
    <property type="protein sequence ID" value="GFY76829.1"/>
    <property type="molecule type" value="Genomic_DNA"/>
</dbReference>
<organism evidence="1 2">
    <name type="scientific">Trichonephila inaurata madagascariensis</name>
    <dbReference type="NCBI Taxonomy" id="2747483"/>
    <lineage>
        <taxon>Eukaryota</taxon>
        <taxon>Metazoa</taxon>
        <taxon>Ecdysozoa</taxon>
        <taxon>Arthropoda</taxon>
        <taxon>Chelicerata</taxon>
        <taxon>Arachnida</taxon>
        <taxon>Araneae</taxon>
        <taxon>Araneomorphae</taxon>
        <taxon>Entelegynae</taxon>
        <taxon>Araneoidea</taxon>
        <taxon>Nephilidae</taxon>
        <taxon>Trichonephila</taxon>
        <taxon>Trichonephila inaurata</taxon>
    </lineage>
</organism>
<evidence type="ECO:0000313" key="1">
    <source>
        <dbReference type="EMBL" id="GFY76829.1"/>
    </source>
</evidence>
<gene>
    <name evidence="1" type="ORF">TNIN_16611</name>
</gene>
<dbReference type="AlphaFoldDB" id="A0A8X6YW30"/>
<proteinExistence type="predicted"/>
<accession>A0A8X6YW30</accession>
<protein>
    <submittedName>
        <fullName evidence="1">Uncharacterized protein</fullName>
    </submittedName>
</protein>
<keyword evidence="2" id="KW-1185">Reference proteome</keyword>
<evidence type="ECO:0000313" key="2">
    <source>
        <dbReference type="Proteomes" id="UP000886998"/>
    </source>
</evidence>
<comment type="caution">
    <text evidence="1">The sequence shown here is derived from an EMBL/GenBank/DDBJ whole genome shotgun (WGS) entry which is preliminary data.</text>
</comment>
<name>A0A8X6YW30_9ARAC</name>
<dbReference type="Proteomes" id="UP000886998">
    <property type="component" value="Unassembled WGS sequence"/>
</dbReference>
<reference evidence="1" key="1">
    <citation type="submission" date="2020-08" db="EMBL/GenBank/DDBJ databases">
        <title>Multicomponent nature underlies the extraordinary mechanical properties of spider dragline silk.</title>
        <authorList>
            <person name="Kono N."/>
            <person name="Nakamura H."/>
            <person name="Mori M."/>
            <person name="Yoshida Y."/>
            <person name="Ohtoshi R."/>
            <person name="Malay A.D."/>
            <person name="Moran D.A.P."/>
            <person name="Tomita M."/>
            <person name="Numata K."/>
            <person name="Arakawa K."/>
        </authorList>
    </citation>
    <scope>NUCLEOTIDE SEQUENCE</scope>
</reference>
<sequence length="73" mass="8915">MLRIVWRGWSRKNDVGRDEFEGNFCRIHSLYAFIWWWYTSTSDSIMEKMSHLDQNCSLFPLKEEEEKLILPED</sequence>